<dbReference type="CDD" id="cd08977">
    <property type="entry name" value="SusD"/>
    <property type="match status" value="1"/>
</dbReference>
<evidence type="ECO:0000313" key="9">
    <source>
        <dbReference type="Proteomes" id="UP000316614"/>
    </source>
</evidence>
<proteinExistence type="inferred from homology"/>
<dbReference type="Proteomes" id="UP000316614">
    <property type="component" value="Chromosome"/>
</dbReference>
<feature type="domain" description="SusD-like N-terminal" evidence="7">
    <location>
        <begin position="22"/>
        <end position="217"/>
    </location>
</feature>
<accession>A0A514CIV7</accession>
<keyword evidence="5" id="KW-0998">Cell outer membrane</keyword>
<dbReference type="GO" id="GO:0009279">
    <property type="term" value="C:cell outer membrane"/>
    <property type="evidence" value="ECO:0007669"/>
    <property type="project" value="UniProtKB-SubCell"/>
</dbReference>
<keyword evidence="9" id="KW-1185">Reference proteome</keyword>
<dbReference type="InterPro" id="IPR033985">
    <property type="entry name" value="SusD-like_N"/>
</dbReference>
<dbReference type="InterPro" id="IPR011990">
    <property type="entry name" value="TPR-like_helical_dom_sf"/>
</dbReference>
<gene>
    <name evidence="8" type="ORF">FKX85_12200</name>
</gene>
<evidence type="ECO:0000313" key="8">
    <source>
        <dbReference type="EMBL" id="QDH79755.1"/>
    </source>
</evidence>
<dbReference type="EMBL" id="CP041253">
    <property type="protein sequence ID" value="QDH79755.1"/>
    <property type="molecule type" value="Genomic_DNA"/>
</dbReference>
<protein>
    <submittedName>
        <fullName evidence="8">RagB/SusD family nutrient uptake outer membrane protein</fullName>
    </submittedName>
</protein>
<dbReference type="PROSITE" id="PS51257">
    <property type="entry name" value="PROKAR_LIPOPROTEIN"/>
    <property type="match status" value="1"/>
</dbReference>
<evidence type="ECO:0000256" key="4">
    <source>
        <dbReference type="ARBA" id="ARBA00023136"/>
    </source>
</evidence>
<keyword evidence="3" id="KW-0732">Signal</keyword>
<dbReference type="Pfam" id="PF07980">
    <property type="entry name" value="SusD_RagB"/>
    <property type="match status" value="1"/>
</dbReference>
<evidence type="ECO:0000259" key="6">
    <source>
        <dbReference type="Pfam" id="PF07980"/>
    </source>
</evidence>
<dbReference type="AlphaFoldDB" id="A0A514CIV7"/>
<dbReference type="SUPFAM" id="SSF48452">
    <property type="entry name" value="TPR-like"/>
    <property type="match status" value="1"/>
</dbReference>
<dbReference type="Gene3D" id="1.25.40.390">
    <property type="match status" value="1"/>
</dbReference>
<reference evidence="8 9" key="1">
    <citation type="submission" date="2019-06" db="EMBL/GenBank/DDBJ databases">
        <title>Echinicola alkalisoli sp. nov. isolated from saline soil.</title>
        <authorList>
            <person name="Sun J.-Q."/>
            <person name="Xu L."/>
        </authorList>
    </citation>
    <scope>NUCLEOTIDE SEQUENCE [LARGE SCALE GENOMIC DNA]</scope>
    <source>
        <strain evidence="8 9">LN3S3</strain>
    </source>
</reference>
<organism evidence="8 9">
    <name type="scientific">Echinicola soli</name>
    <dbReference type="NCBI Taxonomy" id="2591634"/>
    <lineage>
        <taxon>Bacteria</taxon>
        <taxon>Pseudomonadati</taxon>
        <taxon>Bacteroidota</taxon>
        <taxon>Cytophagia</taxon>
        <taxon>Cytophagales</taxon>
        <taxon>Cyclobacteriaceae</taxon>
        <taxon>Echinicola</taxon>
    </lineage>
</organism>
<feature type="domain" description="RagB/SusD" evidence="6">
    <location>
        <begin position="280"/>
        <end position="505"/>
    </location>
</feature>
<dbReference type="InterPro" id="IPR012944">
    <property type="entry name" value="SusD_RagB_dom"/>
</dbReference>
<comment type="subcellular location">
    <subcellularLocation>
        <location evidence="1">Cell outer membrane</location>
    </subcellularLocation>
</comment>
<evidence type="ECO:0000256" key="1">
    <source>
        <dbReference type="ARBA" id="ARBA00004442"/>
    </source>
</evidence>
<dbReference type="KEGG" id="echi:FKX85_12200"/>
<evidence type="ECO:0000256" key="3">
    <source>
        <dbReference type="ARBA" id="ARBA00022729"/>
    </source>
</evidence>
<evidence type="ECO:0000256" key="2">
    <source>
        <dbReference type="ARBA" id="ARBA00006275"/>
    </source>
</evidence>
<evidence type="ECO:0000259" key="7">
    <source>
        <dbReference type="Pfam" id="PF14322"/>
    </source>
</evidence>
<name>A0A514CIV7_9BACT</name>
<comment type="similarity">
    <text evidence="2">Belongs to the SusD family.</text>
</comment>
<sequence length="506" mass="57588">MKTINNYIIIGVLFVLSACEGFLDRSPTDQLSSNLFWQSQTDFENALTAIYGSMQVDMYTYGAPNKDVLTDNGYGQHNYYGSNAIVQGNIFPSSGGYISSIYSTAYSGIARINIFLNQLQSYEGEDISDEMKSRYEGEAKFVRGYFYFELYQAYGEVPVVTEPLDLENQSQPKVSMEQVFAQVRDDLTDAIGMLEEIPYGNSGGHAVKSSAEALLLRTLMYEAYQENGAANSAIMEEAKLLAQSLMEGDYRLVEDVESVFRTGSQEGNEEIIFSVKFLAPDNATPMDQWYGDWLVVSPLQNLVNDFEYMDGLPYGESPMTDPDDPYENRDPRLAQTIFVDYVDWGDGNEHRPSNNRPTGFGLKKFLSPDLIPYGYSTRSEQDWVLLRYADVLLMYAELENELSGPNAAVYNAINAIRERSEMPDIPSGLSQDAMRERIRHERRVELAFEGLRYYDLKRWRVAEEELNSVDDGVIPYHFEDRFYLWPLPQSEIDKSNGVLVQNPDYQ</sequence>
<dbReference type="Pfam" id="PF14322">
    <property type="entry name" value="SusD-like_3"/>
    <property type="match status" value="1"/>
</dbReference>
<dbReference type="RefSeq" id="WP_141614996.1">
    <property type="nucleotide sequence ID" value="NZ_CP041253.1"/>
</dbReference>
<evidence type="ECO:0000256" key="5">
    <source>
        <dbReference type="ARBA" id="ARBA00023237"/>
    </source>
</evidence>
<dbReference type="OrthoDB" id="621018at2"/>
<keyword evidence="4" id="KW-0472">Membrane</keyword>